<dbReference type="InterPro" id="IPR008927">
    <property type="entry name" value="6-PGluconate_DH-like_C_sf"/>
</dbReference>
<accession>A9KCN5</accession>
<dbReference type="Pfam" id="PF02737">
    <property type="entry name" value="3HCDH_N"/>
    <property type="match status" value="1"/>
</dbReference>
<dbReference type="EMBL" id="CP000733">
    <property type="protein sequence ID" value="ABS77810.2"/>
    <property type="molecule type" value="Genomic_DNA"/>
</dbReference>
<keyword evidence="11" id="KW-0511">Multifunctional enzyme</keyword>
<dbReference type="GO" id="GO:0006635">
    <property type="term" value="P:fatty acid beta-oxidation"/>
    <property type="evidence" value="ECO:0007669"/>
    <property type="project" value="UniProtKB-UniPathway"/>
</dbReference>
<dbReference type="InterPro" id="IPR006176">
    <property type="entry name" value="3-OHacyl-CoA_DH_NAD-bd"/>
</dbReference>
<dbReference type="PANTHER" id="PTHR43612:SF3">
    <property type="entry name" value="TRIFUNCTIONAL ENZYME SUBUNIT ALPHA, MITOCHONDRIAL"/>
    <property type="match status" value="1"/>
</dbReference>
<dbReference type="Pfam" id="PF00378">
    <property type="entry name" value="ECH_1"/>
    <property type="match status" value="1"/>
</dbReference>
<dbReference type="Proteomes" id="UP000008555">
    <property type="component" value="Chromosome"/>
</dbReference>
<keyword evidence="15" id="KW-0413">Isomerase</keyword>
<dbReference type="Pfam" id="PF00725">
    <property type="entry name" value="3HCDH"/>
    <property type="match status" value="1"/>
</dbReference>
<keyword evidence="9" id="KW-0443">Lipid metabolism</keyword>
<dbReference type="SUPFAM" id="SSF48179">
    <property type="entry name" value="6-phosphogluconate dehydrogenase C-terminal domain-like"/>
    <property type="match status" value="2"/>
</dbReference>
<keyword evidence="10 15" id="KW-0456">Lyase</keyword>
<comment type="catalytic activity">
    <reaction evidence="12">
        <text>a (3S)-3-hydroxyacyl-CoA + NAD(+) = a 3-oxoacyl-CoA + NADH + H(+)</text>
        <dbReference type="Rhea" id="RHEA:22432"/>
        <dbReference type="ChEBI" id="CHEBI:15378"/>
        <dbReference type="ChEBI" id="CHEBI:57318"/>
        <dbReference type="ChEBI" id="CHEBI:57540"/>
        <dbReference type="ChEBI" id="CHEBI:57945"/>
        <dbReference type="ChEBI" id="CHEBI:90726"/>
        <dbReference type="EC" id="1.1.1.35"/>
    </reaction>
</comment>
<keyword evidence="7 15" id="KW-0560">Oxidoreductase</keyword>
<evidence type="ECO:0000259" key="13">
    <source>
        <dbReference type="Pfam" id="PF00725"/>
    </source>
</evidence>
<gene>
    <name evidence="15" type="ordered locus">CBUD_1487</name>
</gene>
<dbReference type="Gene3D" id="1.10.1040.50">
    <property type="match status" value="1"/>
</dbReference>
<dbReference type="FunFam" id="3.40.50.720:FF:000009">
    <property type="entry name" value="Fatty oxidation complex, alpha subunit"/>
    <property type="match status" value="1"/>
</dbReference>
<dbReference type="GO" id="GO:0016509">
    <property type="term" value="F:long-chain (3S)-3-hydroxyacyl-CoA dehydrogenase (NAD+) activity"/>
    <property type="evidence" value="ECO:0007669"/>
    <property type="project" value="TreeGrafter"/>
</dbReference>
<comment type="similarity">
    <text evidence="2">In the central section; belongs to the 3-hydroxyacyl-CoA dehydrogenase family.</text>
</comment>
<dbReference type="InterPro" id="IPR001753">
    <property type="entry name" value="Enoyl-CoA_hydra/iso"/>
</dbReference>
<evidence type="ECO:0000256" key="4">
    <source>
        <dbReference type="ARBA" id="ARBA00012076"/>
    </source>
</evidence>
<evidence type="ECO:0000256" key="5">
    <source>
        <dbReference type="ARBA" id="ARBA00022832"/>
    </source>
</evidence>
<dbReference type="Gene3D" id="3.90.226.10">
    <property type="entry name" value="2-enoyl-CoA Hydratase, Chain A, domain 1"/>
    <property type="match status" value="1"/>
</dbReference>
<dbReference type="GO" id="GO:0070403">
    <property type="term" value="F:NAD+ binding"/>
    <property type="evidence" value="ECO:0007669"/>
    <property type="project" value="InterPro"/>
</dbReference>
<evidence type="ECO:0000313" key="16">
    <source>
        <dbReference type="Proteomes" id="UP000008555"/>
    </source>
</evidence>
<evidence type="ECO:0000313" key="15">
    <source>
        <dbReference type="EMBL" id="ABS77810.2"/>
    </source>
</evidence>
<dbReference type="GO" id="GO:0004300">
    <property type="term" value="F:enoyl-CoA hydratase activity"/>
    <property type="evidence" value="ECO:0007669"/>
    <property type="project" value="UniProtKB-EC"/>
</dbReference>
<keyword evidence="6" id="KW-0442">Lipid degradation</keyword>
<dbReference type="SUPFAM" id="SSF51735">
    <property type="entry name" value="NAD(P)-binding Rossmann-fold domains"/>
    <property type="match status" value="1"/>
</dbReference>
<dbReference type="EC" id="4.2.1.17" evidence="4"/>
<feature type="domain" description="3-hydroxyacyl-CoA dehydrogenase NAD binding" evidence="14">
    <location>
        <begin position="317"/>
        <end position="488"/>
    </location>
</feature>
<evidence type="ECO:0000256" key="8">
    <source>
        <dbReference type="ARBA" id="ARBA00023027"/>
    </source>
</evidence>
<evidence type="ECO:0000256" key="10">
    <source>
        <dbReference type="ARBA" id="ARBA00023239"/>
    </source>
</evidence>
<proteinExistence type="inferred from homology"/>
<dbReference type="GO" id="GO:0016853">
    <property type="term" value="F:isomerase activity"/>
    <property type="evidence" value="ECO:0007669"/>
    <property type="project" value="UniProtKB-KW"/>
</dbReference>
<evidence type="ECO:0000256" key="12">
    <source>
        <dbReference type="ARBA" id="ARBA00049556"/>
    </source>
</evidence>
<dbReference type="InterPro" id="IPR006180">
    <property type="entry name" value="3-OHacyl-CoA_DH_CS"/>
</dbReference>
<keyword evidence="5" id="KW-0276">Fatty acid metabolism</keyword>
<dbReference type="CDD" id="cd06558">
    <property type="entry name" value="crotonase-like"/>
    <property type="match status" value="1"/>
</dbReference>
<dbReference type="FunFam" id="3.90.226.10:FF:000011">
    <property type="entry name" value="Fatty acid oxidation complex subunit alpha"/>
    <property type="match status" value="1"/>
</dbReference>
<dbReference type="AlphaFoldDB" id="A9KCN5"/>
<sequence length="683" mass="75750">MKWQRGSKMRELQTYKHWKIKTDKDGILWLTLDREDTSVNSMNREVFTEFNKVLDEIAAQNPIAVILQSGKKKGFIAGADIKQFTDLKNKNEAFDLIRQAQLVLDKLEALPMPTVAMISGFCLGGGLEVALACRYRVAEDNESTLIGLPEVKLGIHPGWGGTVRLPKLIGAPKAMEIMLPGAAVPARKAAKLGMVDAAVPLRNLENAARYFALQKPPVHKPKGWEKYTNVSYIRPWLGRLFYKKLSAKVEKTHYPAPYAIVHNWIKEGVGKEAYFTEAQSIAQLMMTESSRNMVRLFFLRERLKSLAKKTRYLPQQIHVIGAGVMGGDIAAWCALRGIRVTLHDKSAEKIAPAIKRAHALYEKKLKIPRLIQAAMDRLEPDVEGTGVKKADLIIEAVFEDIKVKQEVLSAIEPQLKPEAILATNTSSLSLDELSSVLKNPERLVAIHFFNPVAKLPLVEVASSQQTSADIAEKALAFVGAIDKLPLAVSSSPGFLVNRALMAYLLEANRCLDEGFSMEQIDKAATDFGMPIGPIELADRIGLDICLSVAQHLKNFYKHAEVSERLKTLVKEGHLGAKTGQGFYHYQNGRRVESKSTAESTNPDLTDRLILQLVNEVKKCLDEKVIDKEDLADAGIVFGTGFAPFRGGPMQYAKSRGEADVVKTLKRLAKQYGERFLPSEGWSA</sequence>
<dbReference type="InterPro" id="IPR050136">
    <property type="entry name" value="FA_oxidation_alpha_subunit"/>
</dbReference>
<dbReference type="Gene3D" id="3.40.50.720">
    <property type="entry name" value="NAD(P)-binding Rossmann-like Domain"/>
    <property type="match status" value="1"/>
</dbReference>
<evidence type="ECO:0000256" key="7">
    <source>
        <dbReference type="ARBA" id="ARBA00023002"/>
    </source>
</evidence>
<dbReference type="KEGG" id="cbd:CBUD_1487"/>
<protein>
    <recommendedName>
        <fullName evidence="4">enoyl-CoA hydratase</fullName>
        <ecNumber evidence="4">4.2.1.17</ecNumber>
    </recommendedName>
</protein>
<name>A9KCN5_COXBN</name>
<dbReference type="PROSITE" id="PS00067">
    <property type="entry name" value="3HCDH"/>
    <property type="match status" value="1"/>
</dbReference>
<evidence type="ECO:0000256" key="9">
    <source>
        <dbReference type="ARBA" id="ARBA00023098"/>
    </source>
</evidence>
<keyword evidence="8" id="KW-0520">NAD</keyword>
<evidence type="ECO:0000256" key="3">
    <source>
        <dbReference type="ARBA" id="ARBA00008750"/>
    </source>
</evidence>
<reference evidence="15 16" key="1">
    <citation type="journal article" date="2009" name="Infect. Immun.">
        <title>Comparative genomics reveal extensive transposon-mediated genomic plasticity and diversity among potential effector proteins within the genus Coxiella.</title>
        <authorList>
            <person name="Beare P.A."/>
            <person name="Unsworth N."/>
            <person name="Andoh M."/>
            <person name="Voth D.E."/>
            <person name="Omsland A."/>
            <person name="Gilk S.D."/>
            <person name="Williams K.P."/>
            <person name="Sobral B.W."/>
            <person name="Kupko J.J.III."/>
            <person name="Porcella S.F."/>
            <person name="Samuel J.E."/>
            <person name="Heinzen R.A."/>
        </authorList>
    </citation>
    <scope>NUCLEOTIDE SEQUENCE [LARGE SCALE GENOMIC DNA]</scope>
    <source>
        <strain evidence="15 16">Dugway 5J108-111</strain>
    </source>
</reference>
<comment type="similarity">
    <text evidence="3">In the N-terminal section; belongs to the enoyl-CoA hydratase/isomerase family.</text>
</comment>
<evidence type="ECO:0000256" key="6">
    <source>
        <dbReference type="ARBA" id="ARBA00022963"/>
    </source>
</evidence>
<evidence type="ECO:0000256" key="11">
    <source>
        <dbReference type="ARBA" id="ARBA00023268"/>
    </source>
</evidence>
<evidence type="ECO:0000256" key="1">
    <source>
        <dbReference type="ARBA" id="ARBA00005005"/>
    </source>
</evidence>
<dbReference type="HOGENOM" id="CLU_009834_16_3_6"/>
<dbReference type="UniPathway" id="UPA00659"/>
<organism evidence="15 16">
    <name type="scientific">Coxiella burnetii (strain Dugway 5J108-111)</name>
    <dbReference type="NCBI Taxonomy" id="434922"/>
    <lineage>
        <taxon>Bacteria</taxon>
        <taxon>Pseudomonadati</taxon>
        <taxon>Pseudomonadota</taxon>
        <taxon>Gammaproteobacteria</taxon>
        <taxon>Legionellales</taxon>
        <taxon>Coxiellaceae</taxon>
        <taxon>Coxiella</taxon>
    </lineage>
</organism>
<evidence type="ECO:0000259" key="14">
    <source>
        <dbReference type="Pfam" id="PF02737"/>
    </source>
</evidence>
<dbReference type="SUPFAM" id="SSF52096">
    <property type="entry name" value="ClpP/crotonase"/>
    <property type="match status" value="1"/>
</dbReference>
<dbReference type="RefSeq" id="WP_011997110.1">
    <property type="nucleotide sequence ID" value="NC_009727.1"/>
</dbReference>
<evidence type="ECO:0000256" key="2">
    <source>
        <dbReference type="ARBA" id="ARBA00007005"/>
    </source>
</evidence>
<dbReference type="InterPro" id="IPR029045">
    <property type="entry name" value="ClpP/crotonase-like_dom_sf"/>
</dbReference>
<feature type="domain" description="3-hydroxyacyl-CoA dehydrogenase C-terminal" evidence="13">
    <location>
        <begin position="493"/>
        <end position="585"/>
    </location>
</feature>
<dbReference type="InterPro" id="IPR006108">
    <property type="entry name" value="3HC_DH_C"/>
</dbReference>
<dbReference type="PANTHER" id="PTHR43612">
    <property type="entry name" value="TRIFUNCTIONAL ENZYME SUBUNIT ALPHA"/>
    <property type="match status" value="1"/>
</dbReference>
<dbReference type="InterPro" id="IPR036291">
    <property type="entry name" value="NAD(P)-bd_dom_sf"/>
</dbReference>
<comment type="pathway">
    <text evidence="1">Lipid metabolism; fatty acid beta-oxidation.</text>
</comment>